<dbReference type="AlphaFoldDB" id="A0AA37PIV5"/>
<dbReference type="Proteomes" id="UP001139505">
    <property type="component" value="Unassembled WGS sequence"/>
</dbReference>
<reference evidence="2" key="1">
    <citation type="journal article" date="2018" name="Genome Announc.">
        <title>Draft Genome Sequence of Mycobacterium montefiorense Isolated from Japanese Black Salamander (Hynobius nigrescens).</title>
        <authorList>
            <person name="Fukano H."/>
            <person name="Yoshida M."/>
            <person name="Shimizu A."/>
            <person name="Iwao H."/>
            <person name="Katayama Y."/>
            <person name="Omatsu T."/>
            <person name="Mizutani T."/>
            <person name="Kurata O."/>
            <person name="Wada S."/>
            <person name="Hoshino Y."/>
        </authorList>
    </citation>
    <scope>NUCLEOTIDE SEQUENCE</scope>
    <source>
        <strain evidence="2">BS</strain>
    </source>
</reference>
<reference evidence="4" key="2">
    <citation type="submission" date="2018-04" db="EMBL/GenBank/DDBJ databases">
        <title>Draft genome sequence of Mycobacterium montefiorense isolated from Japanese black salamander.</title>
        <authorList>
            <person name="Fukano H."/>
            <person name="Yoshida M."/>
            <person name="Shimizu A."/>
            <person name="Iwao H."/>
            <person name="Kurata O."/>
            <person name="Katayama Y."/>
            <person name="Omatsu T."/>
            <person name="Mizutani T."/>
            <person name="Wada S."/>
            <person name="Hoshino Y."/>
        </authorList>
    </citation>
    <scope>NUCLEOTIDE SEQUENCE [LARGE SCALE GENOMIC DNA]</scope>
    <source>
        <strain evidence="4">BS</strain>
    </source>
</reference>
<evidence type="ECO:0000313" key="5">
    <source>
        <dbReference type="Proteomes" id="UP001139505"/>
    </source>
</evidence>
<proteinExistence type="predicted"/>
<evidence type="ECO:0000313" key="4">
    <source>
        <dbReference type="Proteomes" id="UP000245060"/>
    </source>
</evidence>
<feature type="domain" description="AB hydrolase-1" evidence="1">
    <location>
        <begin position="18"/>
        <end position="229"/>
    </location>
</feature>
<dbReference type="EMBL" id="BQYH01000005">
    <property type="protein sequence ID" value="GKU70658.1"/>
    <property type="molecule type" value="Genomic_DNA"/>
</dbReference>
<dbReference type="Pfam" id="PF12697">
    <property type="entry name" value="Abhydrolase_6"/>
    <property type="match status" value="1"/>
</dbReference>
<dbReference type="InterPro" id="IPR052897">
    <property type="entry name" value="Sec-Metab_Biosynth_Hydrolase"/>
</dbReference>
<accession>A0AA37PIV5</accession>
<organism evidence="3 5">
    <name type="scientific">Mycobacterium montefiorense</name>
    <dbReference type="NCBI Taxonomy" id="154654"/>
    <lineage>
        <taxon>Bacteria</taxon>
        <taxon>Bacillati</taxon>
        <taxon>Actinomycetota</taxon>
        <taxon>Actinomycetes</taxon>
        <taxon>Mycobacteriales</taxon>
        <taxon>Mycobacteriaceae</taxon>
        <taxon>Mycobacterium</taxon>
        <taxon>Mycobacterium simiae complex</taxon>
    </lineage>
</organism>
<gene>
    <name evidence="2" type="ORF">MmonteBS_27810</name>
    <name evidence="3" type="ORF">NJB18185_04350</name>
</gene>
<name>A0AA37PIV5_9MYCO</name>
<comment type="caution">
    <text evidence="3">The sequence shown here is derived from an EMBL/GenBank/DDBJ whole genome shotgun (WGS) entry which is preliminary data.</text>
</comment>
<evidence type="ECO:0000259" key="1">
    <source>
        <dbReference type="Pfam" id="PF12697"/>
    </source>
</evidence>
<dbReference type="GO" id="GO:0003824">
    <property type="term" value="F:catalytic activity"/>
    <property type="evidence" value="ECO:0007669"/>
    <property type="project" value="UniProtKB-ARBA"/>
</dbReference>
<dbReference type="EMBL" id="BFCH01000018">
    <property type="protein sequence ID" value="GBG38409.1"/>
    <property type="molecule type" value="Genomic_DNA"/>
</dbReference>
<reference evidence="3" key="3">
    <citation type="journal article" date="2022" name="Microbiol. Resour. Announc.">
        <title>Draft Genome Sequences of Eight Mycobacterium montefiorense Strains Isolated from Salamanders in Captivity.</title>
        <authorList>
            <person name="Komine T."/>
            <person name="Ihara H."/>
            <person name="Fukano H."/>
            <person name="Hoshino Y."/>
            <person name="Kurata O."/>
            <person name="Wada S."/>
        </authorList>
    </citation>
    <scope>NUCLEOTIDE SEQUENCE</scope>
    <source>
        <strain evidence="3">NJB18185</strain>
    </source>
</reference>
<evidence type="ECO:0000313" key="3">
    <source>
        <dbReference type="EMBL" id="GKU70658.1"/>
    </source>
</evidence>
<dbReference type="InterPro" id="IPR029058">
    <property type="entry name" value="AB_hydrolase_fold"/>
</dbReference>
<dbReference type="InterPro" id="IPR000073">
    <property type="entry name" value="AB_hydrolase_1"/>
</dbReference>
<protein>
    <recommendedName>
        <fullName evidence="1">AB hydrolase-1 domain-containing protein</fullName>
    </recommendedName>
</protein>
<evidence type="ECO:0000313" key="2">
    <source>
        <dbReference type="EMBL" id="GBG38409.1"/>
    </source>
</evidence>
<dbReference type="SUPFAM" id="SSF53474">
    <property type="entry name" value="alpha/beta-Hydrolases"/>
    <property type="match status" value="1"/>
</dbReference>
<sequence length="243" mass="26479">MNGIAMTDATNGDKRVQIILIHGGFHGVWVWEKVVDRLAELGWPAQTVALPSVAAKDQPRYGMHDDAVAVRRRLEIIEDPVVVVAHSYGGVVATQAAAGLKNVAHIIYLAAFQLDVGDSLLGVVGEPAPWWIVEDDMLSAGRPFETFFSDVSIDDATRAIDRLQPSSYSTVTEQLTEAAWRGIESTYVICDEDQALPAAAQVQMAKRATHVRRMPSSHSPMLSRPAEVALIIADTATQVLEPW</sequence>
<dbReference type="Proteomes" id="UP000245060">
    <property type="component" value="Unassembled WGS sequence"/>
</dbReference>
<dbReference type="PANTHER" id="PTHR37017:SF11">
    <property type="entry name" value="ESTERASE_LIPASE_THIOESTERASE DOMAIN-CONTAINING PROTEIN"/>
    <property type="match status" value="1"/>
</dbReference>
<dbReference type="PANTHER" id="PTHR37017">
    <property type="entry name" value="AB HYDROLASE-1 DOMAIN-CONTAINING PROTEIN-RELATED"/>
    <property type="match status" value="1"/>
</dbReference>
<keyword evidence="4" id="KW-1185">Reference proteome</keyword>
<dbReference type="Gene3D" id="3.40.50.1820">
    <property type="entry name" value="alpha/beta hydrolase"/>
    <property type="match status" value="1"/>
</dbReference>
<reference evidence="3" key="4">
    <citation type="submission" date="2022-04" db="EMBL/GenBank/DDBJ databases">
        <authorList>
            <person name="Komine T."/>
            <person name="Fukano H."/>
            <person name="Wada S."/>
        </authorList>
    </citation>
    <scope>NUCLEOTIDE SEQUENCE</scope>
    <source>
        <strain evidence="3">NJB18185</strain>
    </source>
</reference>
<dbReference type="RefSeq" id="WP_133251010.1">
    <property type="nucleotide sequence ID" value="NZ_BFCH01000018.1"/>
</dbReference>